<dbReference type="Pfam" id="PF12728">
    <property type="entry name" value="HTH_17"/>
    <property type="match status" value="1"/>
</dbReference>
<proteinExistence type="predicted"/>
<reference evidence="2" key="1">
    <citation type="submission" date="2018-07" db="EMBL/GenBank/DDBJ databases">
        <authorList>
            <consortium name="Genoscope - CEA"/>
            <person name="William W."/>
        </authorList>
    </citation>
    <scope>NUCLEOTIDE SEQUENCE</scope>
    <source>
        <strain evidence="2">IK1</strain>
    </source>
</reference>
<gene>
    <name evidence="2" type="ORF">TRIP_E230119</name>
</gene>
<evidence type="ECO:0000259" key="1">
    <source>
        <dbReference type="Pfam" id="PF12728"/>
    </source>
</evidence>
<dbReference type="InterPro" id="IPR041657">
    <property type="entry name" value="HTH_17"/>
</dbReference>
<protein>
    <recommendedName>
        <fullName evidence="1">Helix-turn-helix domain-containing protein</fullName>
    </recommendedName>
</protein>
<dbReference type="InterPro" id="IPR009061">
    <property type="entry name" value="DNA-bd_dom_put_sf"/>
</dbReference>
<organism evidence="2">
    <name type="scientific">uncultured Spirochaetota bacterium</name>
    <dbReference type="NCBI Taxonomy" id="460511"/>
    <lineage>
        <taxon>Bacteria</taxon>
        <taxon>Pseudomonadati</taxon>
        <taxon>Spirochaetota</taxon>
        <taxon>environmental samples</taxon>
    </lineage>
</organism>
<sequence>MDDLPKTVIMIKDLAVLSGVSVPTLNRLKSAGKLPHHKIGSRVVFTPSDVQAFFKQCEVNSKEEK</sequence>
<dbReference type="EMBL" id="UPXP01000016">
    <property type="protein sequence ID" value="VBB39936.1"/>
    <property type="molecule type" value="Genomic_DNA"/>
</dbReference>
<dbReference type="AlphaFoldDB" id="A0A652ZVY2"/>
<name>A0A652ZVY2_9SPIR</name>
<accession>A0A652ZVY2</accession>
<evidence type="ECO:0000313" key="2">
    <source>
        <dbReference type="EMBL" id="VBB39936.1"/>
    </source>
</evidence>
<feature type="domain" description="Helix-turn-helix" evidence="1">
    <location>
        <begin position="11"/>
        <end position="57"/>
    </location>
</feature>
<dbReference type="SUPFAM" id="SSF46955">
    <property type="entry name" value="Putative DNA-binding domain"/>
    <property type="match status" value="1"/>
</dbReference>